<keyword evidence="3" id="KW-1185">Reference proteome</keyword>
<protein>
    <submittedName>
        <fullName evidence="1">Uncharacterized protein</fullName>
    </submittedName>
</protein>
<dbReference type="EMBL" id="JARKHS020023249">
    <property type="protein sequence ID" value="KAK8768972.1"/>
    <property type="molecule type" value="Genomic_DNA"/>
</dbReference>
<accession>A0AAQ4E2N7</accession>
<gene>
    <name evidence="1" type="ORF">V5799_014576</name>
    <name evidence="2" type="ORF">V5799_016412</name>
</gene>
<dbReference type="EMBL" id="JARKHS020006900">
    <property type="protein sequence ID" value="KAK8782246.1"/>
    <property type="molecule type" value="Genomic_DNA"/>
</dbReference>
<name>A0AAQ4E2N7_AMBAM</name>
<organism evidence="1 3">
    <name type="scientific">Amblyomma americanum</name>
    <name type="common">Lone star tick</name>
    <dbReference type="NCBI Taxonomy" id="6943"/>
    <lineage>
        <taxon>Eukaryota</taxon>
        <taxon>Metazoa</taxon>
        <taxon>Ecdysozoa</taxon>
        <taxon>Arthropoda</taxon>
        <taxon>Chelicerata</taxon>
        <taxon>Arachnida</taxon>
        <taxon>Acari</taxon>
        <taxon>Parasitiformes</taxon>
        <taxon>Ixodida</taxon>
        <taxon>Ixodoidea</taxon>
        <taxon>Ixodidae</taxon>
        <taxon>Amblyomminae</taxon>
        <taxon>Amblyomma</taxon>
    </lineage>
</organism>
<reference evidence="1" key="2">
    <citation type="submission" date="2023-03" db="EMBL/GenBank/DDBJ databases">
        <authorList>
            <person name="Thuy-Boun P."/>
        </authorList>
    </citation>
    <scope>NUCLEOTIDE SEQUENCE</scope>
    <source>
        <strain evidence="1">F_SG_1</strain>
        <tissue evidence="1">Salivary glands</tissue>
    </source>
</reference>
<reference evidence="1" key="3">
    <citation type="submission" date="2024-02" db="EMBL/GenBank/DDBJ databases">
        <authorList>
            <person name="Mcdaniel E.A."/>
            <person name="Celebi F.M."/>
            <person name="Reiter T."/>
            <person name="Weiss E.C."/>
            <person name="Chou S."/>
        </authorList>
    </citation>
    <scope>NUCLEOTIDE SEQUENCE</scope>
    <source>
        <strain evidence="1">F_SG_1</strain>
        <tissue evidence="1">Salivary glands</tissue>
    </source>
</reference>
<comment type="caution">
    <text evidence="1">The sequence shown here is derived from an EMBL/GenBank/DDBJ whole genome shotgun (WGS) entry which is preliminary data.</text>
</comment>
<evidence type="ECO:0000313" key="2">
    <source>
        <dbReference type="EMBL" id="KAK8782246.1"/>
    </source>
</evidence>
<dbReference type="AlphaFoldDB" id="A0AAQ4E2N7"/>
<dbReference type="Proteomes" id="UP001321473">
    <property type="component" value="Unassembled WGS sequence"/>
</dbReference>
<sequence>MRVVLVNCSAYDVKRSEVTEPLEKGLTWCFSTTSTPRLNEKPRSPLSAVASLPLLRWASEVFSGQP</sequence>
<reference evidence="1 3" key="1">
    <citation type="journal article" date="2023" name="Arcadia Sci">
        <title>De novo assembly of a long-read Amblyomma americanum tick genome.</title>
        <authorList>
            <person name="Chou S."/>
            <person name="Poskanzer K.E."/>
            <person name="Rollins M."/>
            <person name="Thuy-Boun P.S."/>
        </authorList>
    </citation>
    <scope>NUCLEOTIDE SEQUENCE [LARGE SCALE GENOMIC DNA]</scope>
    <source>
        <strain evidence="1">F_SG_1</strain>
        <tissue evidence="1">Salivary glands</tissue>
    </source>
</reference>
<evidence type="ECO:0000313" key="3">
    <source>
        <dbReference type="Proteomes" id="UP001321473"/>
    </source>
</evidence>
<evidence type="ECO:0000313" key="1">
    <source>
        <dbReference type="EMBL" id="KAK8768972.1"/>
    </source>
</evidence>
<proteinExistence type="predicted"/>